<evidence type="ECO:0000313" key="2">
    <source>
        <dbReference type="EMBL" id="VUZ52052.1"/>
    </source>
</evidence>
<keyword evidence="1" id="KW-1133">Transmembrane helix</keyword>
<accession>A0A564YXV1</accession>
<evidence type="ECO:0000256" key="1">
    <source>
        <dbReference type="SAM" id="Phobius"/>
    </source>
</evidence>
<keyword evidence="3" id="KW-1185">Reference proteome</keyword>
<name>A0A564YXV1_HYMDI</name>
<dbReference type="AlphaFoldDB" id="A0A564YXV1"/>
<gene>
    <name evidence="2" type="ORF">WMSIL1_LOCUS10564</name>
</gene>
<keyword evidence="1" id="KW-0472">Membrane</keyword>
<feature type="transmembrane region" description="Helical" evidence="1">
    <location>
        <begin position="65"/>
        <end position="83"/>
    </location>
</feature>
<dbReference type="Proteomes" id="UP000321570">
    <property type="component" value="Unassembled WGS sequence"/>
</dbReference>
<reference evidence="2 3" key="1">
    <citation type="submission" date="2019-07" db="EMBL/GenBank/DDBJ databases">
        <authorList>
            <person name="Jastrzebski P J."/>
            <person name="Paukszto L."/>
            <person name="Jastrzebski P J."/>
        </authorList>
    </citation>
    <scope>NUCLEOTIDE SEQUENCE [LARGE SCALE GENOMIC DNA]</scope>
    <source>
        <strain evidence="2 3">WMS-il1</strain>
    </source>
</reference>
<organism evidence="2 3">
    <name type="scientific">Hymenolepis diminuta</name>
    <name type="common">Rat tapeworm</name>
    <dbReference type="NCBI Taxonomy" id="6216"/>
    <lineage>
        <taxon>Eukaryota</taxon>
        <taxon>Metazoa</taxon>
        <taxon>Spiralia</taxon>
        <taxon>Lophotrochozoa</taxon>
        <taxon>Platyhelminthes</taxon>
        <taxon>Cestoda</taxon>
        <taxon>Eucestoda</taxon>
        <taxon>Cyclophyllidea</taxon>
        <taxon>Hymenolepididae</taxon>
        <taxon>Hymenolepis</taxon>
    </lineage>
</organism>
<evidence type="ECO:0000313" key="3">
    <source>
        <dbReference type="Proteomes" id="UP000321570"/>
    </source>
</evidence>
<proteinExistence type="predicted"/>
<protein>
    <submittedName>
        <fullName evidence="2">Uncharacterized protein</fullName>
    </submittedName>
</protein>
<dbReference type="EMBL" id="CABIJS010000455">
    <property type="protein sequence ID" value="VUZ52052.1"/>
    <property type="molecule type" value="Genomic_DNA"/>
</dbReference>
<sequence length="130" mass="14956">MSIRPHRFLPFYDSLVSPKKCIYVPCPNDSYKTIFFSAQTITHAYQLLATTLLARFLSSSARSPLYLSLASILVVAYLNIFLLKQLRIGDCCCCNLLALFVILTPTSRSQQFWRRSYRTTRTCMLESLQL</sequence>
<keyword evidence="1" id="KW-0812">Transmembrane</keyword>